<protein>
    <submittedName>
        <fullName evidence="8">UPF0057-domain-containing protein</fullName>
    </submittedName>
</protein>
<dbReference type="Pfam" id="PF01679">
    <property type="entry name" value="Pmp3"/>
    <property type="match status" value="1"/>
</dbReference>
<gene>
    <name evidence="8" type="ORF">K458DRAFT_420012</name>
</gene>
<feature type="transmembrane region" description="Helical" evidence="7">
    <location>
        <begin position="7"/>
        <end position="26"/>
    </location>
</feature>
<organism evidence="8 9">
    <name type="scientific">Lentithecium fluviatile CBS 122367</name>
    <dbReference type="NCBI Taxonomy" id="1168545"/>
    <lineage>
        <taxon>Eukaryota</taxon>
        <taxon>Fungi</taxon>
        <taxon>Dikarya</taxon>
        <taxon>Ascomycota</taxon>
        <taxon>Pezizomycotina</taxon>
        <taxon>Dothideomycetes</taxon>
        <taxon>Pleosporomycetidae</taxon>
        <taxon>Pleosporales</taxon>
        <taxon>Massarineae</taxon>
        <taxon>Lentitheciaceae</taxon>
        <taxon>Lentithecium</taxon>
    </lineage>
</organism>
<feature type="compositionally biased region" description="Polar residues" evidence="6">
    <location>
        <begin position="125"/>
        <end position="135"/>
    </location>
</feature>
<feature type="transmembrane region" description="Helical" evidence="7">
    <location>
        <begin position="32"/>
        <end position="54"/>
    </location>
</feature>
<evidence type="ECO:0000256" key="5">
    <source>
        <dbReference type="ARBA" id="ARBA00023136"/>
    </source>
</evidence>
<feature type="compositionally biased region" description="Low complexity" evidence="6">
    <location>
        <begin position="105"/>
        <end position="120"/>
    </location>
</feature>
<reference evidence="8" key="1">
    <citation type="journal article" date="2020" name="Stud. Mycol.">
        <title>101 Dothideomycetes genomes: a test case for predicting lifestyles and emergence of pathogens.</title>
        <authorList>
            <person name="Haridas S."/>
            <person name="Albert R."/>
            <person name="Binder M."/>
            <person name="Bloem J."/>
            <person name="Labutti K."/>
            <person name="Salamov A."/>
            <person name="Andreopoulos B."/>
            <person name="Baker S."/>
            <person name="Barry K."/>
            <person name="Bills G."/>
            <person name="Bluhm B."/>
            <person name="Cannon C."/>
            <person name="Castanera R."/>
            <person name="Culley D."/>
            <person name="Daum C."/>
            <person name="Ezra D."/>
            <person name="Gonzalez J."/>
            <person name="Henrissat B."/>
            <person name="Kuo A."/>
            <person name="Liang C."/>
            <person name="Lipzen A."/>
            <person name="Lutzoni F."/>
            <person name="Magnuson J."/>
            <person name="Mondo S."/>
            <person name="Nolan M."/>
            <person name="Ohm R."/>
            <person name="Pangilinan J."/>
            <person name="Park H.-J."/>
            <person name="Ramirez L."/>
            <person name="Alfaro M."/>
            <person name="Sun H."/>
            <person name="Tritt A."/>
            <person name="Yoshinaga Y."/>
            <person name="Zwiers L.-H."/>
            <person name="Turgeon B."/>
            <person name="Goodwin S."/>
            <person name="Spatafora J."/>
            <person name="Crous P."/>
            <person name="Grigoriev I."/>
        </authorList>
    </citation>
    <scope>NUCLEOTIDE SEQUENCE</scope>
    <source>
        <strain evidence="8">CBS 122367</strain>
    </source>
</reference>
<dbReference type="EMBL" id="MU005588">
    <property type="protein sequence ID" value="KAF2682079.1"/>
    <property type="molecule type" value="Genomic_DNA"/>
</dbReference>
<evidence type="ECO:0000313" key="8">
    <source>
        <dbReference type="EMBL" id="KAF2682079.1"/>
    </source>
</evidence>
<proteinExistence type="inferred from homology"/>
<dbReference type="Proteomes" id="UP000799291">
    <property type="component" value="Unassembled WGS sequence"/>
</dbReference>
<evidence type="ECO:0000256" key="2">
    <source>
        <dbReference type="ARBA" id="ARBA00009530"/>
    </source>
</evidence>
<comment type="subcellular location">
    <subcellularLocation>
        <location evidence="1">Membrane</location>
    </subcellularLocation>
</comment>
<feature type="compositionally biased region" description="Basic and acidic residues" evidence="6">
    <location>
        <begin position="165"/>
        <end position="174"/>
    </location>
</feature>
<evidence type="ECO:0000256" key="6">
    <source>
        <dbReference type="SAM" id="MobiDB-lite"/>
    </source>
</evidence>
<evidence type="ECO:0000313" key="9">
    <source>
        <dbReference type="Proteomes" id="UP000799291"/>
    </source>
</evidence>
<feature type="region of interest" description="Disordered" evidence="6">
    <location>
        <begin position="93"/>
        <end position="174"/>
    </location>
</feature>
<dbReference type="PROSITE" id="PS01309">
    <property type="entry name" value="UPF0057"/>
    <property type="match status" value="1"/>
</dbReference>
<evidence type="ECO:0000256" key="4">
    <source>
        <dbReference type="ARBA" id="ARBA00022989"/>
    </source>
</evidence>
<dbReference type="PANTHER" id="PTHR21659:SF57">
    <property type="entry name" value="PLASMA MEMBRANE PROTEOLIPID 31"/>
    <property type="match status" value="1"/>
</dbReference>
<keyword evidence="3 7" id="KW-0812">Transmembrane</keyword>
<dbReference type="AlphaFoldDB" id="A0A6G1IW17"/>
<comment type="similarity">
    <text evidence="2">Belongs to the UPF0057 (PMP3) family.</text>
</comment>
<accession>A0A6G1IW17</accession>
<dbReference type="PANTHER" id="PTHR21659">
    <property type="entry name" value="HYDROPHOBIC PROTEIN RCI2 LOW TEMPERATURE AND SALT RESPONSIVE PROTEIN LTI6 -RELATED"/>
    <property type="match status" value="1"/>
</dbReference>
<keyword evidence="5 7" id="KW-0472">Membrane</keyword>
<name>A0A6G1IW17_9PLEO</name>
<evidence type="ECO:0000256" key="1">
    <source>
        <dbReference type="ARBA" id="ARBA00004370"/>
    </source>
</evidence>
<evidence type="ECO:0000256" key="7">
    <source>
        <dbReference type="SAM" id="Phobius"/>
    </source>
</evidence>
<dbReference type="OrthoDB" id="2802411at2759"/>
<keyword evidence="4 7" id="KW-1133">Transmembrane helix</keyword>
<dbReference type="GO" id="GO:0016020">
    <property type="term" value="C:membrane"/>
    <property type="evidence" value="ECO:0007669"/>
    <property type="project" value="UniProtKB-SubCell"/>
</dbReference>
<dbReference type="InterPro" id="IPR000612">
    <property type="entry name" value="PMP3"/>
</dbReference>
<evidence type="ECO:0000256" key="3">
    <source>
        <dbReference type="ARBA" id="ARBA00022692"/>
    </source>
</evidence>
<sequence>MCGTDCFLMLLSVLFPPIGVWVKRGICSADSLINLALCCLGFLPGLIHAFYIILQYPDPYDYERVADHERGHHAHTTADGAVTYYYVSHGQPQHPAGQPNYGTVGSQPSGGQFPGQQSGFVRPQQGKSVQAQNGVAGQEVGAPGASGGEGTSEPSGPPPTYADVIKGDHKVQKP</sequence>
<keyword evidence="9" id="KW-1185">Reference proteome</keyword>